<sequence length="68" mass="7809">MGWSAVNPRVKLTVSQAARYLHVSRRTMQRMRDQGTGPAYFRSGEAPNSPILYELADLDMWLAARKER</sequence>
<dbReference type="Pfam" id="PF12728">
    <property type="entry name" value="HTH_17"/>
    <property type="match status" value="1"/>
</dbReference>
<protein>
    <submittedName>
        <fullName evidence="4">Helix-turn-helix domain protein</fullName>
    </submittedName>
</protein>
<evidence type="ECO:0000313" key="4">
    <source>
        <dbReference type="EMBL" id="DAD77967.1"/>
    </source>
</evidence>
<evidence type="ECO:0000256" key="1">
    <source>
        <dbReference type="ARBA" id="ARBA00004192"/>
    </source>
</evidence>
<dbReference type="InterPro" id="IPR041657">
    <property type="entry name" value="HTH_17"/>
</dbReference>
<accession>A0A8S5M787</accession>
<dbReference type="InterPro" id="IPR009061">
    <property type="entry name" value="DNA-bd_dom_put_sf"/>
</dbReference>
<name>A0A8S5M787_9CAUD</name>
<dbReference type="GO" id="GO:0030430">
    <property type="term" value="C:host cell cytoplasm"/>
    <property type="evidence" value="ECO:0007669"/>
    <property type="project" value="UniProtKB-SubCell"/>
</dbReference>
<evidence type="ECO:0000256" key="2">
    <source>
        <dbReference type="ARBA" id="ARBA00023200"/>
    </source>
</evidence>
<dbReference type="SUPFAM" id="SSF46955">
    <property type="entry name" value="Putative DNA-binding domain"/>
    <property type="match status" value="1"/>
</dbReference>
<evidence type="ECO:0000259" key="3">
    <source>
        <dbReference type="Pfam" id="PF12728"/>
    </source>
</evidence>
<comment type="subcellular location">
    <subcellularLocation>
        <location evidence="1">Host cytoplasm</location>
    </subcellularLocation>
</comment>
<dbReference type="InterPro" id="IPR036388">
    <property type="entry name" value="WH-like_DNA-bd_sf"/>
</dbReference>
<dbReference type="EMBL" id="BK014837">
    <property type="protein sequence ID" value="DAD77967.1"/>
    <property type="molecule type" value="Genomic_DNA"/>
</dbReference>
<dbReference type="Gene3D" id="1.10.10.10">
    <property type="entry name" value="Winged helix-like DNA-binding domain superfamily/Winged helix DNA-binding domain"/>
    <property type="match status" value="1"/>
</dbReference>
<organism evidence="4">
    <name type="scientific">Siphoviridae sp. ctETQ12</name>
    <dbReference type="NCBI Taxonomy" id="2826206"/>
    <lineage>
        <taxon>Viruses</taxon>
        <taxon>Duplodnaviria</taxon>
        <taxon>Heunggongvirae</taxon>
        <taxon>Uroviricota</taxon>
        <taxon>Caudoviricetes</taxon>
    </lineage>
</organism>
<reference evidence="4" key="1">
    <citation type="journal article" date="2021" name="Proc. Natl. Acad. Sci. U.S.A.">
        <title>A Catalog of Tens of Thousands of Viruses from Human Metagenomes Reveals Hidden Associations with Chronic Diseases.</title>
        <authorList>
            <person name="Tisza M.J."/>
            <person name="Buck C.B."/>
        </authorList>
    </citation>
    <scope>NUCLEOTIDE SEQUENCE</scope>
    <source>
        <strain evidence="4">CtETQ12</strain>
    </source>
</reference>
<keyword evidence="2" id="KW-1035">Host cytoplasm</keyword>
<proteinExistence type="predicted"/>
<feature type="domain" description="Helix-turn-helix" evidence="3">
    <location>
        <begin position="12"/>
        <end position="65"/>
    </location>
</feature>